<evidence type="ECO:0000259" key="2">
    <source>
        <dbReference type="PROSITE" id="PS50110"/>
    </source>
</evidence>
<protein>
    <recommendedName>
        <fullName evidence="2">Response regulatory domain-containing protein</fullName>
    </recommendedName>
</protein>
<dbReference type="InterPro" id="IPR011006">
    <property type="entry name" value="CheY-like_superfamily"/>
</dbReference>
<dbReference type="KEGG" id="hsw:Hsw_0206"/>
<dbReference type="GO" id="GO:0000160">
    <property type="term" value="P:phosphorelay signal transduction system"/>
    <property type="evidence" value="ECO:0007669"/>
    <property type="project" value="InterPro"/>
</dbReference>
<evidence type="ECO:0000256" key="1">
    <source>
        <dbReference type="PROSITE-ProRule" id="PRU00169"/>
    </source>
</evidence>
<feature type="domain" description="Response regulatory" evidence="2">
    <location>
        <begin position="5"/>
        <end position="120"/>
    </location>
</feature>
<dbReference type="RefSeq" id="WP_044000693.1">
    <property type="nucleotide sequence ID" value="NZ_CP007145.1"/>
</dbReference>
<dbReference type="STRING" id="1227739.Hsw_0206"/>
<dbReference type="PATRIC" id="fig|1227739.3.peg.477"/>
<evidence type="ECO:0000313" key="4">
    <source>
        <dbReference type="Proteomes" id="UP000019423"/>
    </source>
</evidence>
<accession>W8EZN8</accession>
<dbReference type="SUPFAM" id="SSF52172">
    <property type="entry name" value="CheY-like"/>
    <property type="match status" value="1"/>
</dbReference>
<dbReference type="AlphaFoldDB" id="W8EZN8"/>
<reference evidence="3 4" key="1">
    <citation type="submission" date="2014-01" db="EMBL/GenBank/DDBJ databases">
        <title>Complete genome sequence of ionizing-radiation resistance bacterium Hymenobacter swuensis DY53.</title>
        <authorList>
            <person name="Jung J.-H."/>
            <person name="Jeong S.-W."/>
            <person name="Joe M.-H."/>
            <person name="Cho y.-j."/>
            <person name="Kim M.-K."/>
            <person name="Lim S.-Y."/>
        </authorList>
    </citation>
    <scope>NUCLEOTIDE SEQUENCE [LARGE SCALE GENOMIC DNA]</scope>
    <source>
        <strain evidence="3 4">DY53</strain>
    </source>
</reference>
<dbReference type="Proteomes" id="UP000019423">
    <property type="component" value="Chromosome"/>
</dbReference>
<name>W8EZN8_9BACT</name>
<evidence type="ECO:0000313" key="3">
    <source>
        <dbReference type="EMBL" id="AHJ95801.1"/>
    </source>
</evidence>
<dbReference type="EMBL" id="CP007145">
    <property type="protein sequence ID" value="AHJ95801.1"/>
    <property type="molecule type" value="Genomic_DNA"/>
</dbReference>
<sequence>MRIFTCGIVEDEELARALITKYVQRYSQLRLTWCIESLSDTVDEQQTPPVDLVFLDLLDKPNDSYRIGDGVRINADQFQSIIITTAYPESFVQSLGIRYSKVLTKPFTYPMFEQVVTQALALLEQ</sequence>
<proteinExistence type="predicted"/>
<keyword evidence="1" id="KW-0597">Phosphoprotein</keyword>
<dbReference type="HOGENOM" id="CLU_1989580_0_0_10"/>
<dbReference type="OrthoDB" id="9787344at2"/>
<gene>
    <name evidence="3" type="ORF">Hsw_0206</name>
</gene>
<dbReference type="InterPro" id="IPR001789">
    <property type="entry name" value="Sig_transdc_resp-reg_receiver"/>
</dbReference>
<keyword evidence="4" id="KW-1185">Reference proteome</keyword>
<feature type="modified residue" description="4-aspartylphosphate" evidence="1">
    <location>
        <position position="56"/>
    </location>
</feature>
<dbReference type="Gene3D" id="3.40.50.2300">
    <property type="match status" value="1"/>
</dbReference>
<organism evidence="3 4">
    <name type="scientific">Hymenobacter swuensis DY53</name>
    <dbReference type="NCBI Taxonomy" id="1227739"/>
    <lineage>
        <taxon>Bacteria</taxon>
        <taxon>Pseudomonadati</taxon>
        <taxon>Bacteroidota</taxon>
        <taxon>Cytophagia</taxon>
        <taxon>Cytophagales</taxon>
        <taxon>Hymenobacteraceae</taxon>
        <taxon>Hymenobacter</taxon>
    </lineage>
</organism>
<dbReference type="PROSITE" id="PS50110">
    <property type="entry name" value="RESPONSE_REGULATORY"/>
    <property type="match status" value="1"/>
</dbReference>